<proteinExistence type="predicted"/>
<evidence type="ECO:0000313" key="1">
    <source>
        <dbReference type="EMBL" id="KAK7086580.1"/>
    </source>
</evidence>
<organism evidence="1 2">
    <name type="scientific">Halocaridina rubra</name>
    <name type="common">Hawaiian red shrimp</name>
    <dbReference type="NCBI Taxonomy" id="373956"/>
    <lineage>
        <taxon>Eukaryota</taxon>
        <taxon>Metazoa</taxon>
        <taxon>Ecdysozoa</taxon>
        <taxon>Arthropoda</taxon>
        <taxon>Crustacea</taxon>
        <taxon>Multicrustacea</taxon>
        <taxon>Malacostraca</taxon>
        <taxon>Eumalacostraca</taxon>
        <taxon>Eucarida</taxon>
        <taxon>Decapoda</taxon>
        <taxon>Pleocyemata</taxon>
        <taxon>Caridea</taxon>
        <taxon>Atyoidea</taxon>
        <taxon>Atyidae</taxon>
        <taxon>Halocaridina</taxon>
    </lineage>
</organism>
<comment type="caution">
    <text evidence="1">The sequence shown here is derived from an EMBL/GenBank/DDBJ whole genome shotgun (WGS) entry which is preliminary data.</text>
</comment>
<dbReference type="AlphaFoldDB" id="A0AAN9AGN6"/>
<evidence type="ECO:0000313" key="2">
    <source>
        <dbReference type="Proteomes" id="UP001381693"/>
    </source>
</evidence>
<name>A0AAN9AGN6_HALRR</name>
<accession>A0AAN9AGN6</accession>
<sequence>MHILVKVVLRKNVEVDGVPRYVLDISHLCVDQEESSGDEDDAVLSEELPKLAVTPQPRRSNREIPSSRFTRITHKISISHCLHEIRE</sequence>
<dbReference type="Proteomes" id="UP001381693">
    <property type="component" value="Unassembled WGS sequence"/>
</dbReference>
<keyword evidence="2" id="KW-1185">Reference proteome</keyword>
<protein>
    <submittedName>
        <fullName evidence="1">Uncharacterized protein</fullName>
    </submittedName>
</protein>
<reference evidence="1 2" key="1">
    <citation type="submission" date="2023-11" db="EMBL/GenBank/DDBJ databases">
        <title>Halocaridina rubra genome assembly.</title>
        <authorList>
            <person name="Smith C."/>
        </authorList>
    </citation>
    <scope>NUCLEOTIDE SEQUENCE [LARGE SCALE GENOMIC DNA]</scope>
    <source>
        <strain evidence="1">EP-1</strain>
        <tissue evidence="1">Whole</tissue>
    </source>
</reference>
<gene>
    <name evidence="1" type="ORF">SK128_017774</name>
</gene>
<dbReference type="EMBL" id="JAXCGZ010000146">
    <property type="protein sequence ID" value="KAK7086580.1"/>
    <property type="molecule type" value="Genomic_DNA"/>
</dbReference>